<dbReference type="EMBL" id="JAAALK010000286">
    <property type="protein sequence ID" value="KAG8062623.1"/>
    <property type="molecule type" value="Genomic_DNA"/>
</dbReference>
<dbReference type="PROSITE" id="PS00640">
    <property type="entry name" value="THIOL_PROTEASE_ASN"/>
    <property type="match status" value="1"/>
</dbReference>
<feature type="chain" id="PRO_5035317931" description="Cysteine protease" evidence="6">
    <location>
        <begin position="22"/>
        <end position="358"/>
    </location>
</feature>
<reference evidence="9" key="1">
    <citation type="journal article" date="2021" name="bioRxiv">
        <title>Whole Genome Assembly and Annotation of Northern Wild Rice, Zizania palustris L., Supports a Whole Genome Duplication in the Zizania Genus.</title>
        <authorList>
            <person name="Haas M."/>
            <person name="Kono T."/>
            <person name="Macchietto M."/>
            <person name="Millas R."/>
            <person name="McGilp L."/>
            <person name="Shao M."/>
            <person name="Duquette J."/>
            <person name="Hirsch C.N."/>
            <person name="Kimball J."/>
        </authorList>
    </citation>
    <scope>NUCLEOTIDE SEQUENCE</scope>
    <source>
        <tissue evidence="9">Fresh leaf tissue</tissue>
    </source>
</reference>
<dbReference type="InterPro" id="IPR013128">
    <property type="entry name" value="Peptidase_C1A"/>
</dbReference>
<dbReference type="InterPro" id="IPR025660">
    <property type="entry name" value="Pept_his_AS"/>
</dbReference>
<evidence type="ECO:0000259" key="7">
    <source>
        <dbReference type="SMART" id="SM00645"/>
    </source>
</evidence>
<organism evidence="9 10">
    <name type="scientific">Zizania palustris</name>
    <name type="common">Northern wild rice</name>
    <dbReference type="NCBI Taxonomy" id="103762"/>
    <lineage>
        <taxon>Eukaryota</taxon>
        <taxon>Viridiplantae</taxon>
        <taxon>Streptophyta</taxon>
        <taxon>Embryophyta</taxon>
        <taxon>Tracheophyta</taxon>
        <taxon>Spermatophyta</taxon>
        <taxon>Magnoliopsida</taxon>
        <taxon>Liliopsida</taxon>
        <taxon>Poales</taxon>
        <taxon>Poaceae</taxon>
        <taxon>BOP clade</taxon>
        <taxon>Oryzoideae</taxon>
        <taxon>Oryzeae</taxon>
        <taxon>Zizaniinae</taxon>
        <taxon>Zizania</taxon>
    </lineage>
</organism>
<keyword evidence="4" id="KW-0788">Thiol protease</keyword>
<keyword evidence="2 6" id="KW-0732">Signal</keyword>
<evidence type="ECO:0000256" key="1">
    <source>
        <dbReference type="ARBA" id="ARBA00022670"/>
    </source>
</evidence>
<protein>
    <recommendedName>
        <fullName evidence="11">Cysteine protease</fullName>
    </recommendedName>
</protein>
<name>A0A8J5S2G3_ZIZPA</name>
<evidence type="ECO:0000259" key="8">
    <source>
        <dbReference type="SMART" id="SM00848"/>
    </source>
</evidence>
<evidence type="ECO:0000313" key="9">
    <source>
        <dbReference type="EMBL" id="KAG8062623.1"/>
    </source>
</evidence>
<feature type="signal peptide" evidence="6">
    <location>
        <begin position="1"/>
        <end position="21"/>
    </location>
</feature>
<dbReference type="Proteomes" id="UP000729402">
    <property type="component" value="Unassembled WGS sequence"/>
</dbReference>
<dbReference type="Pfam" id="PF08246">
    <property type="entry name" value="Inhibitor_I29"/>
    <property type="match status" value="1"/>
</dbReference>
<evidence type="ECO:0000313" key="10">
    <source>
        <dbReference type="Proteomes" id="UP000729402"/>
    </source>
</evidence>
<dbReference type="PANTHER" id="PTHR12411">
    <property type="entry name" value="CYSTEINE PROTEASE FAMILY C1-RELATED"/>
    <property type="match status" value="1"/>
</dbReference>
<dbReference type="AlphaFoldDB" id="A0A8J5S2G3"/>
<gene>
    <name evidence="9" type="ORF">GUJ93_ZPchr0003g17842</name>
</gene>
<accession>A0A8J5S2G3</accession>
<dbReference type="FunFam" id="3.90.70.10:FF:000067">
    <property type="entry name" value="Senescence-specific cysteine protease"/>
    <property type="match status" value="1"/>
</dbReference>
<keyword evidence="3" id="KW-0378">Hydrolase</keyword>
<proteinExistence type="predicted"/>
<dbReference type="SMART" id="SM00848">
    <property type="entry name" value="Inhibitor_I29"/>
    <property type="match status" value="1"/>
</dbReference>
<dbReference type="CDD" id="cd02248">
    <property type="entry name" value="Peptidase_C1A"/>
    <property type="match status" value="1"/>
</dbReference>
<feature type="domain" description="Cathepsin propeptide inhibitor" evidence="8">
    <location>
        <begin position="42"/>
        <end position="107"/>
    </location>
</feature>
<dbReference type="InterPro" id="IPR025661">
    <property type="entry name" value="Pept_asp_AS"/>
</dbReference>
<evidence type="ECO:0000256" key="6">
    <source>
        <dbReference type="SAM" id="SignalP"/>
    </source>
</evidence>
<dbReference type="InterPro" id="IPR000169">
    <property type="entry name" value="Pept_cys_AS"/>
</dbReference>
<evidence type="ECO:0008006" key="11">
    <source>
        <dbReference type="Google" id="ProtNLM"/>
    </source>
</evidence>
<dbReference type="SMART" id="SM00645">
    <property type="entry name" value="Pept_C1"/>
    <property type="match status" value="1"/>
</dbReference>
<evidence type="ECO:0000256" key="3">
    <source>
        <dbReference type="ARBA" id="ARBA00022801"/>
    </source>
</evidence>
<dbReference type="InterPro" id="IPR013201">
    <property type="entry name" value="Prot_inhib_I29"/>
</dbReference>
<keyword evidence="5" id="KW-1015">Disulfide bond</keyword>
<evidence type="ECO:0000256" key="4">
    <source>
        <dbReference type="ARBA" id="ARBA00022807"/>
    </source>
</evidence>
<dbReference type="PROSITE" id="PS00639">
    <property type="entry name" value="THIOL_PROTEASE_HIS"/>
    <property type="match status" value="1"/>
</dbReference>
<dbReference type="PROSITE" id="PS00139">
    <property type="entry name" value="THIOL_PROTEASE_CYS"/>
    <property type="match status" value="1"/>
</dbReference>
<comment type="caution">
    <text evidence="9">The sequence shown here is derived from an EMBL/GenBank/DDBJ whole genome shotgun (WGS) entry which is preliminary data.</text>
</comment>
<dbReference type="Pfam" id="PF00112">
    <property type="entry name" value="Peptidase_C1"/>
    <property type="match status" value="1"/>
</dbReference>
<dbReference type="OrthoDB" id="10253408at2759"/>
<evidence type="ECO:0000256" key="5">
    <source>
        <dbReference type="ARBA" id="ARBA00023157"/>
    </source>
</evidence>
<keyword evidence="10" id="KW-1185">Reference proteome</keyword>
<dbReference type="InterPro" id="IPR000668">
    <property type="entry name" value="Peptidase_C1A_C"/>
</dbReference>
<dbReference type="GO" id="GO:0006508">
    <property type="term" value="P:proteolysis"/>
    <property type="evidence" value="ECO:0007669"/>
    <property type="project" value="UniProtKB-KW"/>
</dbReference>
<feature type="domain" description="Peptidase C1A papain C-terminal" evidence="7">
    <location>
        <begin position="139"/>
        <end position="358"/>
    </location>
</feature>
<sequence>MTLSTLILTALVMSGALGALAARELAGDGAAAADAAMVSSRHEKWMAEHGRTYRDEEEKARRLEVFRANAKLIDSFNAAAKEEEEGGGWGGHRLVTNKFADLTDEEFRAVRTGYQRPLAAAAAAGSGRFQYENFSLAAAPQSLDWRAMGAVTGVKDQGSCGCCWAFSAVAAVEGLAKIRTGQLVSLSEQELVDCDVRGVDEGCEGGLMDDAFQYIARRGGLAAESSYPYRAEDGTCRAGGGGGGARAASIRGYEDVPANNEGALMAAVAHQPVSVAINGAGYIFRFYDRGVLGGAGCGTELNHAVTAVGYGTASDGTGYWLMKNSWGASWGEGGYVRIRRGVGREGACGIAKLASYPV</sequence>
<reference evidence="9" key="2">
    <citation type="submission" date="2021-02" db="EMBL/GenBank/DDBJ databases">
        <authorList>
            <person name="Kimball J.A."/>
            <person name="Haas M.W."/>
            <person name="Macchietto M."/>
            <person name="Kono T."/>
            <person name="Duquette J."/>
            <person name="Shao M."/>
        </authorList>
    </citation>
    <scope>NUCLEOTIDE SEQUENCE</scope>
    <source>
        <tissue evidence="9">Fresh leaf tissue</tissue>
    </source>
</reference>
<dbReference type="GO" id="GO:0008234">
    <property type="term" value="F:cysteine-type peptidase activity"/>
    <property type="evidence" value="ECO:0007669"/>
    <property type="project" value="UniProtKB-KW"/>
</dbReference>
<evidence type="ECO:0000256" key="2">
    <source>
        <dbReference type="ARBA" id="ARBA00022729"/>
    </source>
</evidence>
<keyword evidence="1" id="KW-0645">Protease</keyword>
<dbReference type="InterPro" id="IPR039417">
    <property type="entry name" value="Peptidase_C1A_papain-like"/>
</dbReference>